<sequence>MLGLGIYYGSCPKCDKVFTKNVIIVNDFVLKFSLSSSSSSKLSDSIDCTVLLRKTVFTLNFLAPASTNLKRKGRREEEERKKRGKESDEKQKNDEQNVKNYLIVFMSIYTIKRINYIYTINLKKPEKNLNLFKFSRFIVLLTQ</sequence>
<keyword evidence="3" id="KW-1185">Reference proteome</keyword>
<feature type="compositionally biased region" description="Basic and acidic residues" evidence="1">
    <location>
        <begin position="74"/>
        <end position="93"/>
    </location>
</feature>
<proteinExistence type="predicted"/>
<evidence type="ECO:0000256" key="1">
    <source>
        <dbReference type="SAM" id="MobiDB-lite"/>
    </source>
</evidence>
<dbReference type="AlphaFoldDB" id="A0A3M7RI08"/>
<dbReference type="EMBL" id="REGN01003335">
    <property type="protein sequence ID" value="RNA23191.1"/>
    <property type="molecule type" value="Genomic_DNA"/>
</dbReference>
<accession>A0A3M7RI08</accession>
<dbReference type="Proteomes" id="UP000276133">
    <property type="component" value="Unassembled WGS sequence"/>
</dbReference>
<feature type="region of interest" description="Disordered" evidence="1">
    <location>
        <begin position="70"/>
        <end position="93"/>
    </location>
</feature>
<comment type="caution">
    <text evidence="2">The sequence shown here is derived from an EMBL/GenBank/DDBJ whole genome shotgun (WGS) entry which is preliminary data.</text>
</comment>
<reference evidence="2 3" key="1">
    <citation type="journal article" date="2018" name="Sci. Rep.">
        <title>Genomic signatures of local adaptation to the degree of environmental predictability in rotifers.</title>
        <authorList>
            <person name="Franch-Gras L."/>
            <person name="Hahn C."/>
            <person name="Garcia-Roger E.M."/>
            <person name="Carmona M.J."/>
            <person name="Serra M."/>
            <person name="Gomez A."/>
        </authorList>
    </citation>
    <scope>NUCLEOTIDE SEQUENCE [LARGE SCALE GENOMIC DNA]</scope>
    <source>
        <strain evidence="2">HYR1</strain>
    </source>
</reference>
<name>A0A3M7RI08_BRAPC</name>
<organism evidence="2 3">
    <name type="scientific">Brachionus plicatilis</name>
    <name type="common">Marine rotifer</name>
    <name type="synonym">Brachionus muelleri</name>
    <dbReference type="NCBI Taxonomy" id="10195"/>
    <lineage>
        <taxon>Eukaryota</taxon>
        <taxon>Metazoa</taxon>
        <taxon>Spiralia</taxon>
        <taxon>Gnathifera</taxon>
        <taxon>Rotifera</taxon>
        <taxon>Eurotatoria</taxon>
        <taxon>Monogononta</taxon>
        <taxon>Pseudotrocha</taxon>
        <taxon>Ploima</taxon>
        <taxon>Brachionidae</taxon>
        <taxon>Brachionus</taxon>
    </lineage>
</organism>
<evidence type="ECO:0000313" key="2">
    <source>
        <dbReference type="EMBL" id="RNA23191.1"/>
    </source>
</evidence>
<evidence type="ECO:0000313" key="3">
    <source>
        <dbReference type="Proteomes" id="UP000276133"/>
    </source>
</evidence>
<gene>
    <name evidence="2" type="ORF">BpHYR1_025697</name>
</gene>
<protein>
    <submittedName>
        <fullName evidence="2">Uncharacterized protein</fullName>
    </submittedName>
</protein>